<protein>
    <submittedName>
        <fullName evidence="5">RRM domain-containing protein</fullName>
    </submittedName>
</protein>
<evidence type="ECO:0000256" key="1">
    <source>
        <dbReference type="PROSITE-ProRule" id="PRU00176"/>
    </source>
</evidence>
<dbReference type="CDD" id="cd00590">
    <property type="entry name" value="RRM_SF"/>
    <property type="match status" value="1"/>
</dbReference>
<feature type="compositionally biased region" description="Basic residues" evidence="2">
    <location>
        <begin position="219"/>
        <end position="231"/>
    </location>
</feature>
<dbReference type="AlphaFoldDB" id="A0A914X903"/>
<evidence type="ECO:0000313" key="5">
    <source>
        <dbReference type="WBParaSite" id="PSAMB.scaffold705size43410.g8258.t1"/>
    </source>
</evidence>
<feature type="compositionally biased region" description="Polar residues" evidence="2">
    <location>
        <begin position="184"/>
        <end position="201"/>
    </location>
</feature>
<keyword evidence="1" id="KW-0694">RNA-binding</keyword>
<accession>A0A914X903</accession>
<evidence type="ECO:0000313" key="4">
    <source>
        <dbReference type="Proteomes" id="UP000887566"/>
    </source>
</evidence>
<name>A0A914X903_9BILA</name>
<feature type="domain" description="RRM" evidence="3">
    <location>
        <begin position="17"/>
        <end position="94"/>
    </location>
</feature>
<reference evidence="5" key="1">
    <citation type="submission" date="2022-11" db="UniProtKB">
        <authorList>
            <consortium name="WormBaseParasite"/>
        </authorList>
    </citation>
    <scope>IDENTIFICATION</scope>
</reference>
<organism evidence="4 5">
    <name type="scientific">Plectus sambesii</name>
    <dbReference type="NCBI Taxonomy" id="2011161"/>
    <lineage>
        <taxon>Eukaryota</taxon>
        <taxon>Metazoa</taxon>
        <taxon>Ecdysozoa</taxon>
        <taxon>Nematoda</taxon>
        <taxon>Chromadorea</taxon>
        <taxon>Plectida</taxon>
        <taxon>Plectina</taxon>
        <taxon>Plectoidea</taxon>
        <taxon>Plectidae</taxon>
        <taxon>Plectus</taxon>
    </lineage>
</organism>
<evidence type="ECO:0000256" key="2">
    <source>
        <dbReference type="SAM" id="MobiDB-lite"/>
    </source>
</evidence>
<evidence type="ECO:0000259" key="3">
    <source>
        <dbReference type="PROSITE" id="PS50102"/>
    </source>
</evidence>
<proteinExistence type="predicted"/>
<dbReference type="SUPFAM" id="SSF54928">
    <property type="entry name" value="RNA-binding domain, RBD"/>
    <property type="match status" value="1"/>
</dbReference>
<feature type="region of interest" description="Disordered" evidence="2">
    <location>
        <begin position="103"/>
        <end position="287"/>
    </location>
</feature>
<dbReference type="PROSITE" id="PS50102">
    <property type="entry name" value="RRM"/>
    <property type="match status" value="1"/>
</dbReference>
<sequence length="406" mass="46258">MGGYVPIDQSDIPESRHAIFIRGFPANMLTDRIRDFFNDQVGRCAFDFVKQSPDGSKLFVALRFDEKDAARDCMERFNETNVLGHRVSFQWYRDVRRYVSYHQKRGSLPPPPPIRSRGGRFMPYRGRGSFPHSYGDSNFSRGRGFYNRGRPPLLQHRHDSYNRPRMRSPRHRSRTRSRSPAPSDLSTPRTRSVDRTPQSQRGGRDSPEHRSPSPEVAKKAKKQKKHKKKARNNSESPEDVSDSDIRSPNSKRRRESSEDREDREDREERDTPSPRSSPPPPHASQLMKNANEDTLESRRRQLMEKTGSTGMQLSSKVVAVGDQSQSLQSKALSIRMTLLPDSPEDASFSSSAAPTVLTEPIRSAERQVVLLPPGRSPDTNLQLSSVVISKENRNTKILNPIQLFLA</sequence>
<dbReference type="Gene3D" id="3.30.70.330">
    <property type="match status" value="1"/>
</dbReference>
<dbReference type="Pfam" id="PF00076">
    <property type="entry name" value="RRM_1"/>
    <property type="match status" value="1"/>
</dbReference>
<dbReference type="InterPro" id="IPR000504">
    <property type="entry name" value="RRM_dom"/>
</dbReference>
<dbReference type="GO" id="GO:0003723">
    <property type="term" value="F:RNA binding"/>
    <property type="evidence" value="ECO:0007669"/>
    <property type="project" value="UniProtKB-UniRule"/>
</dbReference>
<dbReference type="WBParaSite" id="PSAMB.scaffold705size43410.g8258.t1">
    <property type="protein sequence ID" value="PSAMB.scaffold705size43410.g8258.t1"/>
    <property type="gene ID" value="PSAMB.scaffold705size43410.g8258"/>
</dbReference>
<feature type="compositionally biased region" description="Basic residues" evidence="2">
    <location>
        <begin position="164"/>
        <end position="177"/>
    </location>
</feature>
<keyword evidence="4" id="KW-1185">Reference proteome</keyword>
<dbReference type="InterPro" id="IPR035979">
    <property type="entry name" value="RBD_domain_sf"/>
</dbReference>
<feature type="compositionally biased region" description="Basic and acidic residues" evidence="2">
    <location>
        <begin position="202"/>
        <end position="218"/>
    </location>
</feature>
<dbReference type="InterPro" id="IPR012677">
    <property type="entry name" value="Nucleotide-bd_a/b_plait_sf"/>
</dbReference>
<dbReference type="Proteomes" id="UP000887566">
    <property type="component" value="Unplaced"/>
</dbReference>